<reference evidence="2" key="1">
    <citation type="journal article" date="2014" name="Int. J. Syst. Evol. Microbiol.">
        <title>Complete genome sequence of Corynebacterium casei LMG S-19264T (=DSM 44701T), isolated from a smear-ripened cheese.</title>
        <authorList>
            <consortium name="US DOE Joint Genome Institute (JGI-PGF)"/>
            <person name="Walter F."/>
            <person name="Albersmeier A."/>
            <person name="Kalinowski J."/>
            <person name="Ruckert C."/>
        </authorList>
    </citation>
    <scope>NUCLEOTIDE SEQUENCE</scope>
    <source>
        <strain evidence="2">KCTC 23224</strain>
    </source>
</reference>
<protein>
    <recommendedName>
        <fullName evidence="4">AhpC/TSA family protein</fullName>
    </recommendedName>
</protein>
<reference evidence="2" key="2">
    <citation type="submission" date="2020-09" db="EMBL/GenBank/DDBJ databases">
        <authorList>
            <person name="Sun Q."/>
            <person name="Kim S."/>
        </authorList>
    </citation>
    <scope>NUCLEOTIDE SEQUENCE</scope>
    <source>
        <strain evidence="2">KCTC 23224</strain>
    </source>
</reference>
<organism evidence="2 3">
    <name type="scientific">Mongoliitalea lutea</name>
    <dbReference type="NCBI Taxonomy" id="849756"/>
    <lineage>
        <taxon>Bacteria</taxon>
        <taxon>Pseudomonadati</taxon>
        <taxon>Bacteroidota</taxon>
        <taxon>Cytophagia</taxon>
        <taxon>Cytophagales</taxon>
        <taxon>Cyclobacteriaceae</taxon>
        <taxon>Mongoliitalea</taxon>
    </lineage>
</organism>
<evidence type="ECO:0008006" key="4">
    <source>
        <dbReference type="Google" id="ProtNLM"/>
    </source>
</evidence>
<dbReference type="Proteomes" id="UP000642809">
    <property type="component" value="Unassembled WGS sequence"/>
</dbReference>
<evidence type="ECO:0000313" key="2">
    <source>
        <dbReference type="EMBL" id="GHB45794.1"/>
    </source>
</evidence>
<dbReference type="EMBL" id="BMYF01000018">
    <property type="protein sequence ID" value="GHB45794.1"/>
    <property type="molecule type" value="Genomic_DNA"/>
</dbReference>
<feature type="chain" id="PRO_5035262459" description="AhpC/TSA family protein" evidence="1">
    <location>
        <begin position="22"/>
        <end position="188"/>
    </location>
</feature>
<dbReference type="RefSeq" id="WP_189584002.1">
    <property type="nucleotide sequence ID" value="NZ_BMYF01000018.1"/>
</dbReference>
<dbReference type="PROSITE" id="PS51257">
    <property type="entry name" value="PROKAR_LIPOPROTEIN"/>
    <property type="match status" value="1"/>
</dbReference>
<feature type="signal peptide" evidence="1">
    <location>
        <begin position="1"/>
        <end position="21"/>
    </location>
</feature>
<name>A0A8J3CYR7_9BACT</name>
<proteinExistence type="predicted"/>
<comment type="caution">
    <text evidence="2">The sequence shown here is derived from an EMBL/GenBank/DDBJ whole genome shotgun (WGS) entry which is preliminary data.</text>
</comment>
<evidence type="ECO:0000256" key="1">
    <source>
        <dbReference type="SAM" id="SignalP"/>
    </source>
</evidence>
<dbReference type="AlphaFoldDB" id="A0A8J3CYR7"/>
<sequence>MIKFIIQVFIFPIVISLSCFACDSKKDITSLAESEQSKVHFNPELKYLAKGKLYASDSVLNLAMHKKKIVSIVDGVCMKCVINDLNQADILFREITKENILAQTIYVLNVPAADSIYFLRHFEPSIDVKGIILWDEAYTFENTNDLLTTDRNRRTFLLDKNNNIKFFGHPLYNSTIIEKYKSDLSETI</sequence>
<gene>
    <name evidence="2" type="ORF">GCM10008106_28560</name>
</gene>
<accession>A0A8J3CYR7</accession>
<keyword evidence="1" id="KW-0732">Signal</keyword>
<evidence type="ECO:0000313" key="3">
    <source>
        <dbReference type="Proteomes" id="UP000642809"/>
    </source>
</evidence>
<keyword evidence="3" id="KW-1185">Reference proteome</keyword>